<dbReference type="InterPro" id="IPR037232">
    <property type="entry name" value="NADH_quin_OxRdtase_su_C/D-like"/>
</dbReference>
<feature type="compositionally biased region" description="Low complexity" evidence="2">
    <location>
        <begin position="178"/>
        <end position="188"/>
    </location>
</feature>
<dbReference type="InterPro" id="IPR001268">
    <property type="entry name" value="NADH_UbQ_OxRdtase_30kDa_su"/>
</dbReference>
<evidence type="ECO:0000256" key="1">
    <source>
        <dbReference type="ARBA" id="ARBA00007569"/>
    </source>
</evidence>
<dbReference type="GO" id="GO:0008137">
    <property type="term" value="F:NADH dehydrogenase (ubiquinone) activity"/>
    <property type="evidence" value="ECO:0007669"/>
    <property type="project" value="InterPro"/>
</dbReference>
<comment type="similarity">
    <text evidence="1">Belongs to the complex I 30 kDa subunit family.</text>
</comment>
<gene>
    <name evidence="4" type="ORF">KL86DPRO_20310</name>
</gene>
<dbReference type="Gene3D" id="3.30.460.80">
    <property type="entry name" value="NADH:ubiquinone oxidoreductase, 30kDa subunit"/>
    <property type="match status" value="1"/>
</dbReference>
<accession>A0A212JY41</accession>
<sequence>MMPAPLQNFDCLFLSKENQAKVGYAALAVVAPEKLLDLAKAFLAGGYHLEDVSGLITSDGAVSMYHFAHFDKPGRASVMAVAPADKPSFPSIASVYQGAEWHERETRDFFGFQYEGNPNFIPLLLADNMVDVHPLLKEDAARAPLHAIFSSEGREREIVKKADGFTLLDVPVKEEAPAEAPAPAEAAPAPKPEAPKAETPKEEPKPEASAGTPGAEAAPAAPAEAPKEAPAAVKAEPEVKPEPAPASKPEPKAEAKPEPKAEKVTASVKKGKVVQGNTDKKGAGK</sequence>
<feature type="compositionally biased region" description="Basic and acidic residues" evidence="2">
    <location>
        <begin position="193"/>
        <end position="206"/>
    </location>
</feature>
<dbReference type="SUPFAM" id="SSF143243">
    <property type="entry name" value="Nqo5-like"/>
    <property type="match status" value="1"/>
</dbReference>
<dbReference type="EMBL" id="FLUQ01000002">
    <property type="protein sequence ID" value="SBW04404.1"/>
    <property type="molecule type" value="Genomic_DNA"/>
</dbReference>
<feature type="compositionally biased region" description="Low complexity" evidence="2">
    <location>
        <begin position="207"/>
        <end position="234"/>
    </location>
</feature>
<dbReference type="PANTHER" id="PTHR10884:SF14">
    <property type="entry name" value="NADH DEHYDROGENASE [UBIQUINONE] IRON-SULFUR PROTEIN 3, MITOCHONDRIAL"/>
    <property type="match status" value="1"/>
</dbReference>
<reference evidence="4" key="1">
    <citation type="submission" date="2016-04" db="EMBL/GenBank/DDBJ databases">
        <authorList>
            <person name="Evans L.H."/>
            <person name="Alamgir A."/>
            <person name="Owens N."/>
            <person name="Weber N.D."/>
            <person name="Virtaneva K."/>
            <person name="Barbian K."/>
            <person name="Babar A."/>
            <person name="Rosenke K."/>
        </authorList>
    </citation>
    <scope>NUCLEOTIDE SEQUENCE</scope>
    <source>
        <strain evidence="4">86</strain>
    </source>
</reference>
<feature type="region of interest" description="Disordered" evidence="2">
    <location>
        <begin position="175"/>
        <end position="285"/>
    </location>
</feature>
<name>A0A212JY41_9DELT</name>
<dbReference type="PANTHER" id="PTHR10884">
    <property type="entry name" value="NADH DEHYDROGENASE UBIQUINONE IRON-SULFUR PROTEIN 3"/>
    <property type="match status" value="1"/>
</dbReference>
<feature type="domain" description="NADH:ubiquinone oxidoreductase 30kDa subunit" evidence="3">
    <location>
        <begin position="29"/>
        <end position="139"/>
    </location>
</feature>
<dbReference type="AlphaFoldDB" id="A0A212JY41"/>
<evidence type="ECO:0000259" key="3">
    <source>
        <dbReference type="Pfam" id="PF00329"/>
    </source>
</evidence>
<evidence type="ECO:0000256" key="2">
    <source>
        <dbReference type="SAM" id="MobiDB-lite"/>
    </source>
</evidence>
<dbReference type="Pfam" id="PF00329">
    <property type="entry name" value="Complex1_30kDa"/>
    <property type="match status" value="1"/>
</dbReference>
<feature type="compositionally biased region" description="Basic and acidic residues" evidence="2">
    <location>
        <begin position="249"/>
        <end position="263"/>
    </location>
</feature>
<proteinExistence type="inferred from homology"/>
<organism evidence="4">
    <name type="scientific">uncultured delta proteobacterium</name>
    <dbReference type="NCBI Taxonomy" id="34034"/>
    <lineage>
        <taxon>Bacteria</taxon>
        <taxon>Deltaproteobacteria</taxon>
        <taxon>environmental samples</taxon>
    </lineage>
</organism>
<evidence type="ECO:0000313" key="4">
    <source>
        <dbReference type="EMBL" id="SBW04404.1"/>
    </source>
</evidence>
<protein>
    <submittedName>
        <fullName evidence="4">Respiratory-chain NADH dehydrogenase, 30 Kd subunit (Modular protein)</fullName>
    </submittedName>
</protein>